<evidence type="ECO:0000313" key="1">
    <source>
        <dbReference type="EMBL" id="OWM74573.1"/>
    </source>
</evidence>
<gene>
    <name evidence="1" type="ORF">CDL15_Pgr005153</name>
    <name evidence="2" type="ORF">CRG98_034926</name>
</gene>
<dbReference type="Proteomes" id="UP000197138">
    <property type="component" value="Unassembled WGS sequence"/>
</dbReference>
<evidence type="ECO:0000313" key="4">
    <source>
        <dbReference type="Proteomes" id="UP000233551"/>
    </source>
</evidence>
<dbReference type="AlphaFoldDB" id="A0A218WPP0"/>
<dbReference type="EMBL" id="MTKT01003711">
    <property type="protein sequence ID" value="OWM74573.1"/>
    <property type="molecule type" value="Genomic_DNA"/>
</dbReference>
<reference evidence="1" key="2">
    <citation type="submission" date="2017-06" db="EMBL/GenBank/DDBJ databases">
        <title>The pomegranate genome and the genomics of punicalagin biosynthesis.</title>
        <authorList>
            <person name="Xu C."/>
        </authorList>
    </citation>
    <scope>NUCLEOTIDE SEQUENCE [LARGE SCALE GENOMIC DNA]</scope>
    <source>
        <tissue evidence="1">Fresh leaf</tissue>
    </source>
</reference>
<accession>A0A218WPP0</accession>
<organism evidence="1 3">
    <name type="scientific">Punica granatum</name>
    <name type="common">Pomegranate</name>
    <dbReference type="NCBI Taxonomy" id="22663"/>
    <lineage>
        <taxon>Eukaryota</taxon>
        <taxon>Viridiplantae</taxon>
        <taxon>Streptophyta</taxon>
        <taxon>Embryophyta</taxon>
        <taxon>Tracheophyta</taxon>
        <taxon>Spermatophyta</taxon>
        <taxon>Magnoliopsida</taxon>
        <taxon>eudicotyledons</taxon>
        <taxon>Gunneridae</taxon>
        <taxon>Pentapetalae</taxon>
        <taxon>rosids</taxon>
        <taxon>malvids</taxon>
        <taxon>Myrtales</taxon>
        <taxon>Lythraceae</taxon>
        <taxon>Punica</taxon>
    </lineage>
</organism>
<reference evidence="2 4" key="3">
    <citation type="submission" date="2017-11" db="EMBL/GenBank/DDBJ databases">
        <title>De-novo sequencing of pomegranate (Punica granatum L.) genome.</title>
        <authorList>
            <person name="Akparov Z."/>
            <person name="Amiraslanov A."/>
            <person name="Hajiyeva S."/>
            <person name="Abbasov M."/>
            <person name="Kaur K."/>
            <person name="Hamwieh A."/>
            <person name="Solovyev V."/>
            <person name="Salamov A."/>
            <person name="Braich B."/>
            <person name="Kosarev P."/>
            <person name="Mahmoud A."/>
            <person name="Hajiyev E."/>
            <person name="Babayeva S."/>
            <person name="Izzatullayeva V."/>
            <person name="Mammadov A."/>
            <person name="Mammadov A."/>
            <person name="Sharifova S."/>
            <person name="Ojaghi J."/>
            <person name="Eynullazada K."/>
            <person name="Bayramov B."/>
            <person name="Abdulazimova A."/>
            <person name="Shahmuradov I."/>
        </authorList>
    </citation>
    <scope>NUCLEOTIDE SEQUENCE [LARGE SCALE GENOMIC DNA]</scope>
    <source>
        <strain evidence="2">AG2017</strain>
        <strain evidence="4">cv. AG2017</strain>
        <tissue evidence="2">Leaf</tissue>
    </source>
</reference>
<sequence>MAKTHLRTQLERWRLAFDLRNFGSSLTLRNFQKYLYKEGLEYVEKSVVGSMLTTYALVEFVRTMFEAAGNLDYGEGGGS</sequence>
<reference evidence="3" key="1">
    <citation type="journal article" date="2017" name="Plant J.">
        <title>The pomegranate (Punica granatum L.) genome and the genomics of punicalagin biosynthesis.</title>
        <authorList>
            <person name="Qin G."/>
            <person name="Xu C."/>
            <person name="Ming R."/>
            <person name="Tang H."/>
            <person name="Guyot R."/>
            <person name="Kramer E.M."/>
            <person name="Hu Y."/>
            <person name="Yi X."/>
            <person name="Qi Y."/>
            <person name="Xu X."/>
            <person name="Gao Z."/>
            <person name="Pan H."/>
            <person name="Jian J."/>
            <person name="Tian Y."/>
            <person name="Yue Z."/>
            <person name="Xu Y."/>
        </authorList>
    </citation>
    <scope>NUCLEOTIDE SEQUENCE [LARGE SCALE GENOMIC DNA]</scope>
    <source>
        <strain evidence="3">cv. Dabenzi</strain>
    </source>
</reference>
<dbReference type="EMBL" id="PGOL01002855">
    <property type="protein sequence ID" value="PKI44683.1"/>
    <property type="molecule type" value="Genomic_DNA"/>
</dbReference>
<protein>
    <submittedName>
        <fullName evidence="1">Uncharacterized protein</fullName>
    </submittedName>
</protein>
<dbReference type="Proteomes" id="UP000233551">
    <property type="component" value="Unassembled WGS sequence"/>
</dbReference>
<comment type="caution">
    <text evidence="1">The sequence shown here is derived from an EMBL/GenBank/DDBJ whole genome shotgun (WGS) entry which is preliminary data.</text>
</comment>
<evidence type="ECO:0000313" key="3">
    <source>
        <dbReference type="Proteomes" id="UP000197138"/>
    </source>
</evidence>
<proteinExistence type="predicted"/>
<name>A0A218WPP0_PUNGR</name>
<evidence type="ECO:0000313" key="2">
    <source>
        <dbReference type="EMBL" id="PKI44683.1"/>
    </source>
</evidence>
<keyword evidence="4" id="KW-1185">Reference proteome</keyword>